<organism evidence="3 4">
    <name type="scientific">Flagellimonas chongwuensis</name>
    <dbReference type="NCBI Taxonomy" id="2697365"/>
    <lineage>
        <taxon>Bacteria</taxon>
        <taxon>Pseudomonadati</taxon>
        <taxon>Bacteroidota</taxon>
        <taxon>Flavobacteriia</taxon>
        <taxon>Flavobacteriales</taxon>
        <taxon>Flavobacteriaceae</taxon>
        <taxon>Flagellimonas</taxon>
    </lineage>
</organism>
<dbReference type="InterPro" id="IPR011519">
    <property type="entry name" value="UnbV_ASPIC"/>
</dbReference>
<feature type="domain" description="ASPIC/UnbV" evidence="2">
    <location>
        <begin position="543"/>
        <end position="608"/>
    </location>
</feature>
<evidence type="ECO:0000259" key="2">
    <source>
        <dbReference type="Pfam" id="PF07593"/>
    </source>
</evidence>
<evidence type="ECO:0000313" key="3">
    <source>
        <dbReference type="EMBL" id="NVN19068.1"/>
    </source>
</evidence>
<dbReference type="PANTHER" id="PTHR16026:SF0">
    <property type="entry name" value="CARTILAGE ACIDIC PROTEIN 1"/>
    <property type="match status" value="1"/>
</dbReference>
<reference evidence="3 4" key="1">
    <citation type="submission" date="2020-01" db="EMBL/GenBank/DDBJ databases">
        <title>Draft Genome Analysis of Muricauda sp. HICW Isolated from coastal seawater of PR China.</title>
        <authorList>
            <person name="Chen M.-X."/>
        </authorList>
    </citation>
    <scope>NUCLEOTIDE SEQUENCE [LARGE SCALE GENOMIC DNA]</scope>
    <source>
        <strain evidence="3 4">HICW</strain>
    </source>
</reference>
<dbReference type="Proteomes" id="UP000558089">
    <property type="component" value="Unassembled WGS sequence"/>
</dbReference>
<gene>
    <name evidence="3" type="ORF">GUA46_12010</name>
</gene>
<keyword evidence="4" id="KW-1185">Reference proteome</keyword>
<keyword evidence="1" id="KW-0732">Signal</keyword>
<sequence length="1119" mass="125263">MFKPSPTYYLVFFIVLLTISCKKETLFTKVSPTTSGLVFENKLVEDEQNNVMTYEYIYNGAGIAAADLNNDGLTDVYVSGNEVPNKLFLNEGDLNFKEVTSRSGLQEKKGWKTGVTIADVNGDGWMDIYVCYSGNATQEGFEKPVIIDYPPRANQLFIYTGKTENGIPKFVDKTDEYGLGAIGTFSTQAYFFDYDLDGDLDMFLVNHANKFYSTFYNVKTLRQKRHPYFGNKLFKNENNKFTEVSETSGIHGGGLNFGLSAAISDLNLDGWPDIYVTNDYDEQDYCYLNNQDGTFTDVSHTAFGHISKYSMGSDIADVNNDGFPDLFVADMLPEDNYRQKVLKGPDEYDKYSMAVDSGYHSQHMRNMLQLNKGISPDSSLKFSEVGQNFGVSNTDWSWAPLLADYDNDGYKDLFITNGYLRDYSNLDFVNYTANTTISKAKSENREVALIPLLNKIPSTKIPNYAFQNENGKRFKKVSKAWGLDEKSVSNAAVYADFDNDGDLDLLVSDLNAPLKLYRNNGQHLSDNNFIKIKLKGNTKNTFGIGAKVIVTLPNGKKIYQEAFYGRGYQSYVEPALTIGIGKNEKADKIEVFWPYGNKNELTDVVANSESIVDQSLAKPGKFTSPMVKKSMFQKLTDSSGLDYQHQENNYVDFYYDRLMPYQMSRLGGRMAVGDINGDENDDVYFGGAVGQAGKLFLGNDDGTFIEDSKIQPWLAPKPSEKEEVAPLFFDANNDGLLDIYSVNGGNEQLAGSLFYQDHLYINQGGGQFIDASQALPNTSFSGGVAKAADYDNDGDMDLFLGGRLDAQHYPFTPESILLRNDSKEGKVKFTRVEQKDMLHIGMVTDVTWDDLDNDGWQDLILVGEWMPISIFKNHEGVFEKLQVENTSGWWSSVATVDIDSDGDLDILAGNLGNNTQLKASTEEPMIYYVQDMDKDGNLDPLLTYYIDGKSYPIPSRDELLAQVNSLKKVYTSYDKYAKATIEDILKAANVSSTSVLTINELRSGYLLNNGNQGFSFHSFPSLAQQSIINAFVEDDFNGDGKKEILLAGNFFPFRASMGKLDASKGMLLTWKDGELQISNDGENLWLDGDVRDLSTARFKNGEKRLLLSRNNDKAEVFKY</sequence>
<dbReference type="AlphaFoldDB" id="A0A850NL92"/>
<dbReference type="PROSITE" id="PS51257">
    <property type="entry name" value="PROKAR_LIPOPROTEIN"/>
    <property type="match status" value="1"/>
</dbReference>
<dbReference type="PANTHER" id="PTHR16026">
    <property type="entry name" value="CARTILAGE ACIDIC PROTEIN 1"/>
    <property type="match status" value="1"/>
</dbReference>
<dbReference type="Pfam" id="PF07593">
    <property type="entry name" value="UnbV_ASPIC"/>
    <property type="match status" value="1"/>
</dbReference>
<dbReference type="Gene3D" id="2.130.10.130">
    <property type="entry name" value="Integrin alpha, N-terminal"/>
    <property type="match status" value="4"/>
</dbReference>
<comment type="caution">
    <text evidence="3">The sequence shown here is derived from an EMBL/GenBank/DDBJ whole genome shotgun (WGS) entry which is preliminary data.</text>
</comment>
<dbReference type="InterPro" id="IPR027039">
    <property type="entry name" value="Crtac1"/>
</dbReference>
<dbReference type="EMBL" id="WYET01000004">
    <property type="protein sequence ID" value="NVN19068.1"/>
    <property type="molecule type" value="Genomic_DNA"/>
</dbReference>
<evidence type="ECO:0000256" key="1">
    <source>
        <dbReference type="ARBA" id="ARBA00022729"/>
    </source>
</evidence>
<dbReference type="Pfam" id="PF13517">
    <property type="entry name" value="FG-GAP_3"/>
    <property type="match status" value="4"/>
</dbReference>
<evidence type="ECO:0000313" key="4">
    <source>
        <dbReference type="Proteomes" id="UP000558089"/>
    </source>
</evidence>
<dbReference type="InterPro" id="IPR028994">
    <property type="entry name" value="Integrin_alpha_N"/>
</dbReference>
<name>A0A850NL92_9FLAO</name>
<accession>A0A850NL92</accession>
<dbReference type="SUPFAM" id="SSF69318">
    <property type="entry name" value="Integrin alpha N-terminal domain"/>
    <property type="match status" value="2"/>
</dbReference>
<proteinExistence type="predicted"/>
<dbReference type="InterPro" id="IPR013517">
    <property type="entry name" value="FG-GAP"/>
</dbReference>
<protein>
    <submittedName>
        <fullName evidence="3">Type IV secretion protein Rhs</fullName>
    </submittedName>
</protein>